<protein>
    <submittedName>
        <fullName evidence="1">Uncharacterized protein</fullName>
    </submittedName>
</protein>
<feature type="non-terminal residue" evidence="1">
    <location>
        <position position="80"/>
    </location>
</feature>
<comment type="caution">
    <text evidence="1">The sequence shown here is derived from an EMBL/GenBank/DDBJ whole genome shotgun (WGS) entry which is preliminary data.</text>
</comment>
<dbReference type="AlphaFoldDB" id="A0A8S3B563"/>
<organism evidence="1 2">
    <name type="scientific">Rotaria magnacalcarata</name>
    <dbReference type="NCBI Taxonomy" id="392030"/>
    <lineage>
        <taxon>Eukaryota</taxon>
        <taxon>Metazoa</taxon>
        <taxon>Spiralia</taxon>
        <taxon>Gnathifera</taxon>
        <taxon>Rotifera</taxon>
        <taxon>Eurotatoria</taxon>
        <taxon>Bdelloidea</taxon>
        <taxon>Philodinida</taxon>
        <taxon>Philodinidae</taxon>
        <taxon>Rotaria</taxon>
    </lineage>
</organism>
<evidence type="ECO:0000313" key="2">
    <source>
        <dbReference type="Proteomes" id="UP000676336"/>
    </source>
</evidence>
<feature type="non-terminal residue" evidence="1">
    <location>
        <position position="1"/>
    </location>
</feature>
<evidence type="ECO:0000313" key="1">
    <source>
        <dbReference type="EMBL" id="CAF4778526.1"/>
    </source>
</evidence>
<sequence>INDNDPENEDLKSTYDEISQFNFHETFTGDQFLREQSNLPHNRALISVPEYVDNENMKMNESTEELDKKNLIDTNTVRPS</sequence>
<name>A0A8S3B563_9BILA</name>
<reference evidence="1" key="1">
    <citation type="submission" date="2021-02" db="EMBL/GenBank/DDBJ databases">
        <authorList>
            <person name="Nowell W R."/>
        </authorList>
    </citation>
    <scope>NUCLEOTIDE SEQUENCE</scope>
</reference>
<gene>
    <name evidence="1" type="ORF">SMN809_LOCUS46245</name>
</gene>
<proteinExistence type="predicted"/>
<dbReference type="EMBL" id="CAJOBI010143454">
    <property type="protein sequence ID" value="CAF4778526.1"/>
    <property type="molecule type" value="Genomic_DNA"/>
</dbReference>
<dbReference type="Proteomes" id="UP000676336">
    <property type="component" value="Unassembled WGS sequence"/>
</dbReference>
<accession>A0A8S3B563</accession>